<evidence type="ECO:0000313" key="1">
    <source>
        <dbReference type="EMBL" id="OGZ08414.1"/>
    </source>
</evidence>
<dbReference type="Proteomes" id="UP000177996">
    <property type="component" value="Unassembled WGS sequence"/>
</dbReference>
<dbReference type="EMBL" id="MHLL01000035">
    <property type="protein sequence ID" value="OGZ08414.1"/>
    <property type="molecule type" value="Genomic_DNA"/>
</dbReference>
<dbReference type="AlphaFoldDB" id="A0A1G2D445"/>
<accession>A0A1G2D445</accession>
<proteinExistence type="predicted"/>
<organism evidence="1 2">
    <name type="scientific">Candidatus Lloydbacteria bacterium RIFCSPHIGHO2_02_FULL_50_13</name>
    <dbReference type="NCBI Taxonomy" id="1798661"/>
    <lineage>
        <taxon>Bacteria</taxon>
        <taxon>Candidatus Lloydiibacteriota</taxon>
    </lineage>
</organism>
<reference evidence="1 2" key="1">
    <citation type="journal article" date="2016" name="Nat. Commun.">
        <title>Thousands of microbial genomes shed light on interconnected biogeochemical processes in an aquifer system.</title>
        <authorList>
            <person name="Anantharaman K."/>
            <person name="Brown C.T."/>
            <person name="Hug L.A."/>
            <person name="Sharon I."/>
            <person name="Castelle C.J."/>
            <person name="Probst A.J."/>
            <person name="Thomas B.C."/>
            <person name="Singh A."/>
            <person name="Wilkins M.J."/>
            <person name="Karaoz U."/>
            <person name="Brodie E.L."/>
            <person name="Williams K.H."/>
            <person name="Hubbard S.S."/>
            <person name="Banfield J.F."/>
        </authorList>
    </citation>
    <scope>NUCLEOTIDE SEQUENCE [LARGE SCALE GENOMIC DNA]</scope>
</reference>
<sequence>MRTFNSEQIGAGKYRVLSVAFHEKNFLYVVKRGQKIQLVQIPRNLVIVDTGVGSGRVLPDERQSMLEIKEEAGYKVPFWTDCSVPELAEIDNYTVPESTPRRRGGPQLPEV</sequence>
<comment type="caution">
    <text evidence="1">The sequence shown here is derived from an EMBL/GenBank/DDBJ whole genome shotgun (WGS) entry which is preliminary data.</text>
</comment>
<evidence type="ECO:0000313" key="2">
    <source>
        <dbReference type="Proteomes" id="UP000177996"/>
    </source>
</evidence>
<name>A0A1G2D445_9BACT</name>
<protein>
    <submittedName>
        <fullName evidence="1">Uncharacterized protein</fullName>
    </submittedName>
</protein>
<gene>
    <name evidence="1" type="ORF">A3D65_03570</name>
</gene>